<protein>
    <submittedName>
        <fullName evidence="1">Uncharacterized protein</fullName>
    </submittedName>
</protein>
<evidence type="ECO:0000313" key="1">
    <source>
        <dbReference type="EMBL" id="AWM36814.1"/>
    </source>
</evidence>
<organism evidence="1 2">
    <name type="scientific">Gemmata obscuriglobus</name>
    <dbReference type="NCBI Taxonomy" id="114"/>
    <lineage>
        <taxon>Bacteria</taxon>
        <taxon>Pseudomonadati</taxon>
        <taxon>Planctomycetota</taxon>
        <taxon>Planctomycetia</taxon>
        <taxon>Gemmatales</taxon>
        <taxon>Gemmataceae</taxon>
        <taxon>Gemmata</taxon>
    </lineage>
</organism>
<evidence type="ECO:0000313" key="2">
    <source>
        <dbReference type="Proteomes" id="UP000245802"/>
    </source>
</evidence>
<dbReference type="EMBL" id="CP025958">
    <property type="protein sequence ID" value="AWM36814.1"/>
    <property type="molecule type" value="Genomic_DNA"/>
</dbReference>
<keyword evidence="2" id="KW-1185">Reference proteome</keyword>
<dbReference type="AlphaFoldDB" id="A0A2Z3H5C7"/>
<accession>A0A2Z3H5C7</accession>
<gene>
    <name evidence="1" type="ORF">C1280_07155</name>
</gene>
<name>A0A2Z3H5C7_9BACT</name>
<dbReference type="KEGG" id="gog:C1280_07155"/>
<proteinExistence type="predicted"/>
<reference evidence="1 2" key="1">
    <citation type="submission" date="2018-01" db="EMBL/GenBank/DDBJ databases">
        <title>G. obscuriglobus.</title>
        <authorList>
            <person name="Franke J."/>
            <person name="Blomberg W."/>
            <person name="Selmecki A."/>
        </authorList>
    </citation>
    <scope>NUCLEOTIDE SEQUENCE [LARGE SCALE GENOMIC DNA]</scope>
    <source>
        <strain evidence="1 2">DSM 5831</strain>
    </source>
</reference>
<dbReference type="Proteomes" id="UP000245802">
    <property type="component" value="Chromosome"/>
</dbReference>
<sequence length="113" mass="12834">MRPWVRNPPLRWHVRGQRCHVLSINALVVDQGKPFGWDIMVRPSICSFDLLTGALWPPPHTTYSQEKAAAHAVAPFWESYKTFDRCEEIVPGKLQHFLNAPPKRLPAPPGRGS</sequence>